<reference evidence="1" key="1">
    <citation type="submission" date="2014-11" db="EMBL/GenBank/DDBJ databases">
        <authorList>
            <person name="Amaro Gonzalez C."/>
        </authorList>
    </citation>
    <scope>NUCLEOTIDE SEQUENCE</scope>
</reference>
<accession>A0A0E9PXL2</accession>
<evidence type="ECO:0000313" key="1">
    <source>
        <dbReference type="EMBL" id="JAH08623.1"/>
    </source>
</evidence>
<sequence length="30" mass="3638">MRLLLNCYCQISLDSLIDLRMFINFLVLNY</sequence>
<protein>
    <submittedName>
        <fullName evidence="1">Uncharacterized protein</fullName>
    </submittedName>
</protein>
<organism evidence="1">
    <name type="scientific">Anguilla anguilla</name>
    <name type="common">European freshwater eel</name>
    <name type="synonym">Muraena anguilla</name>
    <dbReference type="NCBI Taxonomy" id="7936"/>
    <lineage>
        <taxon>Eukaryota</taxon>
        <taxon>Metazoa</taxon>
        <taxon>Chordata</taxon>
        <taxon>Craniata</taxon>
        <taxon>Vertebrata</taxon>
        <taxon>Euteleostomi</taxon>
        <taxon>Actinopterygii</taxon>
        <taxon>Neopterygii</taxon>
        <taxon>Teleostei</taxon>
        <taxon>Anguilliformes</taxon>
        <taxon>Anguillidae</taxon>
        <taxon>Anguilla</taxon>
    </lineage>
</organism>
<reference evidence="1" key="2">
    <citation type="journal article" date="2015" name="Fish Shellfish Immunol.">
        <title>Early steps in the European eel (Anguilla anguilla)-Vibrio vulnificus interaction in the gills: Role of the RtxA13 toxin.</title>
        <authorList>
            <person name="Callol A."/>
            <person name="Pajuelo D."/>
            <person name="Ebbesson L."/>
            <person name="Teles M."/>
            <person name="MacKenzie S."/>
            <person name="Amaro C."/>
        </authorList>
    </citation>
    <scope>NUCLEOTIDE SEQUENCE</scope>
</reference>
<name>A0A0E9PXL2_ANGAN</name>
<proteinExistence type="predicted"/>
<dbReference type="EMBL" id="GBXM01099954">
    <property type="protein sequence ID" value="JAH08623.1"/>
    <property type="molecule type" value="Transcribed_RNA"/>
</dbReference>
<dbReference type="AlphaFoldDB" id="A0A0E9PXL2"/>